<gene>
    <name evidence="1" type="ORF">H8R25_12465</name>
</gene>
<organism evidence="1 2">
    <name type="scientific">Flavobacterium muglaense</name>
    <dbReference type="NCBI Taxonomy" id="2764716"/>
    <lineage>
        <taxon>Bacteria</taxon>
        <taxon>Pseudomonadati</taxon>
        <taxon>Bacteroidota</taxon>
        <taxon>Flavobacteriia</taxon>
        <taxon>Flavobacteriales</taxon>
        <taxon>Flavobacteriaceae</taxon>
        <taxon>Flavobacterium</taxon>
    </lineage>
</organism>
<sequence>MENEIKRLQLYVKELEQLFSTNSIANFEEKLDVLIWSKKEILGHLIDSAINNLQRFTEIQFYDKPYPVRTYNQEALVLANNYQNKDKNDLVQFWLQINNQILFILQNFPVEFLDFQLLLPNKELRDLKFLISDYIDHLAHHLTQLKYS</sequence>
<dbReference type="EMBL" id="JACRUL010000032">
    <property type="protein sequence ID" value="MBC5845247.1"/>
    <property type="molecule type" value="Genomic_DNA"/>
</dbReference>
<keyword evidence="2" id="KW-1185">Reference proteome</keyword>
<dbReference type="InterPro" id="IPR034660">
    <property type="entry name" value="DinB/YfiT-like"/>
</dbReference>
<dbReference type="RefSeq" id="WP_187019546.1">
    <property type="nucleotide sequence ID" value="NZ_JACRUK010000033.1"/>
</dbReference>
<dbReference type="AlphaFoldDB" id="A0A923SG14"/>
<proteinExistence type="predicted"/>
<dbReference type="Proteomes" id="UP000641454">
    <property type="component" value="Unassembled WGS sequence"/>
</dbReference>
<dbReference type="SUPFAM" id="SSF109854">
    <property type="entry name" value="DinB/YfiT-like putative metalloenzymes"/>
    <property type="match status" value="1"/>
</dbReference>
<name>A0A923SG14_9FLAO</name>
<dbReference type="Gene3D" id="1.20.120.450">
    <property type="entry name" value="dinb family like domain"/>
    <property type="match status" value="1"/>
</dbReference>
<protein>
    <submittedName>
        <fullName evidence="1">DinB family protein</fullName>
    </submittedName>
</protein>
<comment type="caution">
    <text evidence="1">The sequence shown here is derived from an EMBL/GenBank/DDBJ whole genome shotgun (WGS) entry which is preliminary data.</text>
</comment>
<reference evidence="1 2" key="1">
    <citation type="submission" date="2020-08" db="EMBL/GenBank/DDBJ databases">
        <title>Description of novel Flavobacterium F-392 isolate.</title>
        <authorList>
            <person name="Saticioglu I.B."/>
            <person name="Duman M."/>
            <person name="Altun S."/>
        </authorList>
    </citation>
    <scope>NUCLEOTIDE SEQUENCE [LARGE SCALE GENOMIC DNA]</scope>
    <source>
        <strain evidence="1 2">F-392</strain>
    </source>
</reference>
<evidence type="ECO:0000313" key="1">
    <source>
        <dbReference type="EMBL" id="MBC5845247.1"/>
    </source>
</evidence>
<accession>A0A923SG14</accession>
<evidence type="ECO:0000313" key="2">
    <source>
        <dbReference type="Proteomes" id="UP000641454"/>
    </source>
</evidence>